<dbReference type="Proteomes" id="UP000002051">
    <property type="component" value="Chromosome 8"/>
</dbReference>
<organism evidence="1 3">
    <name type="scientific">Medicago truncatula</name>
    <name type="common">Barrel medic</name>
    <name type="synonym">Medicago tribuloides</name>
    <dbReference type="NCBI Taxonomy" id="3880"/>
    <lineage>
        <taxon>Eukaryota</taxon>
        <taxon>Viridiplantae</taxon>
        <taxon>Streptophyta</taxon>
        <taxon>Embryophyta</taxon>
        <taxon>Tracheophyta</taxon>
        <taxon>Spermatophyta</taxon>
        <taxon>Magnoliopsida</taxon>
        <taxon>eudicotyledons</taxon>
        <taxon>Gunneridae</taxon>
        <taxon>Pentapetalae</taxon>
        <taxon>rosids</taxon>
        <taxon>fabids</taxon>
        <taxon>Fabales</taxon>
        <taxon>Fabaceae</taxon>
        <taxon>Papilionoideae</taxon>
        <taxon>50 kb inversion clade</taxon>
        <taxon>NPAAA clade</taxon>
        <taxon>Hologalegina</taxon>
        <taxon>IRL clade</taxon>
        <taxon>Trifolieae</taxon>
        <taxon>Medicago</taxon>
    </lineage>
</organism>
<protein>
    <submittedName>
        <fullName evidence="1 2">Uncharacterized protein</fullName>
    </submittedName>
</protein>
<accession>G7LC95</accession>
<evidence type="ECO:0000313" key="3">
    <source>
        <dbReference type="Proteomes" id="UP000002051"/>
    </source>
</evidence>
<keyword evidence="3" id="KW-1185">Reference proteome</keyword>
<evidence type="ECO:0000313" key="2">
    <source>
        <dbReference type="EnsemblPlants" id="AET04654"/>
    </source>
</evidence>
<proteinExistence type="predicted"/>
<dbReference type="AlphaFoldDB" id="G7LC95"/>
<dbReference type="EnsemblPlants" id="AET04654">
    <property type="protein sequence ID" value="AET04654"/>
    <property type="gene ID" value="MTR_8g092640"/>
</dbReference>
<gene>
    <name evidence="1" type="ordered locus">MTR_8g092640</name>
</gene>
<reference evidence="1 3" key="1">
    <citation type="journal article" date="2011" name="Nature">
        <title>The Medicago genome provides insight into the evolution of rhizobial symbioses.</title>
        <authorList>
            <person name="Young N.D."/>
            <person name="Debelle F."/>
            <person name="Oldroyd G.E."/>
            <person name="Geurts R."/>
            <person name="Cannon S.B."/>
            <person name="Udvardi M.K."/>
            <person name="Benedito V.A."/>
            <person name="Mayer K.F."/>
            <person name="Gouzy J."/>
            <person name="Schoof H."/>
            <person name="Van de Peer Y."/>
            <person name="Proost S."/>
            <person name="Cook D.R."/>
            <person name="Meyers B.C."/>
            <person name="Spannagl M."/>
            <person name="Cheung F."/>
            <person name="De Mita S."/>
            <person name="Krishnakumar V."/>
            <person name="Gundlach H."/>
            <person name="Zhou S."/>
            <person name="Mudge J."/>
            <person name="Bharti A.K."/>
            <person name="Murray J.D."/>
            <person name="Naoumkina M.A."/>
            <person name="Rosen B."/>
            <person name="Silverstein K.A."/>
            <person name="Tang H."/>
            <person name="Rombauts S."/>
            <person name="Zhao P.X."/>
            <person name="Zhou P."/>
            <person name="Barbe V."/>
            <person name="Bardou P."/>
            <person name="Bechner M."/>
            <person name="Bellec A."/>
            <person name="Berger A."/>
            <person name="Berges H."/>
            <person name="Bidwell S."/>
            <person name="Bisseling T."/>
            <person name="Choisne N."/>
            <person name="Couloux A."/>
            <person name="Denny R."/>
            <person name="Deshpande S."/>
            <person name="Dai X."/>
            <person name="Doyle J.J."/>
            <person name="Dudez A.M."/>
            <person name="Farmer A.D."/>
            <person name="Fouteau S."/>
            <person name="Franken C."/>
            <person name="Gibelin C."/>
            <person name="Gish J."/>
            <person name="Goldstein S."/>
            <person name="Gonzalez A.J."/>
            <person name="Green P.J."/>
            <person name="Hallab A."/>
            <person name="Hartog M."/>
            <person name="Hua A."/>
            <person name="Humphray S.J."/>
            <person name="Jeong D.H."/>
            <person name="Jing Y."/>
            <person name="Jocker A."/>
            <person name="Kenton S.M."/>
            <person name="Kim D.J."/>
            <person name="Klee K."/>
            <person name="Lai H."/>
            <person name="Lang C."/>
            <person name="Lin S."/>
            <person name="Macmil S.L."/>
            <person name="Magdelenat G."/>
            <person name="Matthews L."/>
            <person name="McCorrison J."/>
            <person name="Monaghan E.L."/>
            <person name="Mun J.H."/>
            <person name="Najar F.Z."/>
            <person name="Nicholson C."/>
            <person name="Noirot C."/>
            <person name="O'Bleness M."/>
            <person name="Paule C.R."/>
            <person name="Poulain J."/>
            <person name="Prion F."/>
            <person name="Qin B."/>
            <person name="Qu C."/>
            <person name="Retzel E.F."/>
            <person name="Riddle C."/>
            <person name="Sallet E."/>
            <person name="Samain S."/>
            <person name="Samson N."/>
            <person name="Sanders I."/>
            <person name="Saurat O."/>
            <person name="Scarpelli C."/>
            <person name="Schiex T."/>
            <person name="Segurens B."/>
            <person name="Severin A.J."/>
            <person name="Sherrier D.J."/>
            <person name="Shi R."/>
            <person name="Sims S."/>
            <person name="Singer S.R."/>
            <person name="Sinharoy S."/>
            <person name="Sterck L."/>
            <person name="Viollet A."/>
            <person name="Wang B.B."/>
            <person name="Wang K."/>
            <person name="Wang M."/>
            <person name="Wang X."/>
            <person name="Warfsmann J."/>
            <person name="Weissenbach J."/>
            <person name="White D.D."/>
            <person name="White J.D."/>
            <person name="Wiley G.B."/>
            <person name="Wincker P."/>
            <person name="Xing Y."/>
            <person name="Yang L."/>
            <person name="Yao Z."/>
            <person name="Ying F."/>
            <person name="Zhai J."/>
            <person name="Zhou L."/>
            <person name="Zuber A."/>
            <person name="Denarie J."/>
            <person name="Dixon R.A."/>
            <person name="May G.D."/>
            <person name="Schwartz D.C."/>
            <person name="Rogers J."/>
            <person name="Quetier F."/>
            <person name="Town C.D."/>
            <person name="Roe B.A."/>
        </authorList>
    </citation>
    <scope>NUCLEOTIDE SEQUENCE [LARGE SCALE GENOMIC DNA]</scope>
    <source>
        <strain evidence="1">A17</strain>
        <strain evidence="2 3">cv. Jemalong A17</strain>
    </source>
</reference>
<name>G7LC95_MEDTR</name>
<dbReference type="PaxDb" id="3880-AET04654"/>
<dbReference type="EMBL" id="CM001224">
    <property type="protein sequence ID" value="AET04654.1"/>
    <property type="molecule type" value="Genomic_DNA"/>
</dbReference>
<sequence>MNEEKNTLVKNYTKKFVKVTKNSKFVGCKWIFKMTKRNILGVEVVMVQFVDITKKLMWFDALIIKNGLWRRIILRNMWGYQGLLMQVEINAWIKVQARLGHDQFS</sequence>
<reference evidence="2" key="3">
    <citation type="submission" date="2015-04" db="UniProtKB">
        <authorList>
            <consortium name="EnsemblPlants"/>
        </authorList>
    </citation>
    <scope>IDENTIFICATION</scope>
    <source>
        <strain evidence="2">cv. Jemalong A17</strain>
    </source>
</reference>
<dbReference type="HOGENOM" id="CLU_2240635_0_0_1"/>
<evidence type="ECO:0000313" key="1">
    <source>
        <dbReference type="EMBL" id="AET04654.1"/>
    </source>
</evidence>
<reference evidence="1 3" key="2">
    <citation type="journal article" date="2014" name="BMC Genomics">
        <title>An improved genome release (version Mt4.0) for the model legume Medicago truncatula.</title>
        <authorList>
            <person name="Tang H."/>
            <person name="Krishnakumar V."/>
            <person name="Bidwell S."/>
            <person name="Rosen B."/>
            <person name="Chan A."/>
            <person name="Zhou S."/>
            <person name="Gentzbittel L."/>
            <person name="Childs K.L."/>
            <person name="Yandell M."/>
            <person name="Gundlach H."/>
            <person name="Mayer K.F."/>
            <person name="Schwartz D.C."/>
            <person name="Town C.D."/>
        </authorList>
    </citation>
    <scope>GENOME REANNOTATION</scope>
    <source>
        <strain evidence="2 3">cv. Jemalong A17</strain>
    </source>
</reference>